<accession>A0A4D7AMY7</accession>
<dbReference type="Gene3D" id="3.10.580.10">
    <property type="entry name" value="CBS-domain"/>
    <property type="match status" value="1"/>
</dbReference>
<dbReference type="InterPro" id="IPR001667">
    <property type="entry name" value="DDH_dom"/>
</dbReference>
<evidence type="ECO:0000259" key="9">
    <source>
        <dbReference type="PROSITE" id="PS51371"/>
    </source>
</evidence>
<keyword evidence="4 10" id="KW-0378">Hydrolase</keyword>
<dbReference type="InterPro" id="IPR046342">
    <property type="entry name" value="CBS_dom_sf"/>
</dbReference>
<dbReference type="EC" id="3.6.1.1" evidence="2"/>
<evidence type="ECO:0000313" key="10">
    <source>
        <dbReference type="EMBL" id="QCI58941.1"/>
    </source>
</evidence>
<dbReference type="SUPFAM" id="SSF75138">
    <property type="entry name" value="HprK N-terminal domain-like"/>
    <property type="match status" value="1"/>
</dbReference>
<dbReference type="InterPro" id="IPR028979">
    <property type="entry name" value="Ser_kin/Pase_Hpr-like_N_sf"/>
</dbReference>
<dbReference type="PANTHER" id="PTHR12112">
    <property type="entry name" value="BNIP - RELATED"/>
    <property type="match status" value="1"/>
</dbReference>
<dbReference type="SMART" id="SM00116">
    <property type="entry name" value="CBS"/>
    <property type="match status" value="2"/>
</dbReference>
<dbReference type="Gene3D" id="3.10.310.20">
    <property type="entry name" value="DHHA2 domain"/>
    <property type="match status" value="1"/>
</dbReference>
<dbReference type="InterPro" id="IPR038222">
    <property type="entry name" value="DHHA2_dom_sf"/>
</dbReference>
<keyword evidence="5" id="KW-0464">Manganese</keyword>
<proteinExistence type="predicted"/>
<dbReference type="SMART" id="SM01131">
    <property type="entry name" value="DHHA2"/>
    <property type="match status" value="1"/>
</dbReference>
<evidence type="ECO:0000256" key="3">
    <source>
        <dbReference type="ARBA" id="ARBA00022723"/>
    </source>
</evidence>
<dbReference type="GO" id="GO:0005737">
    <property type="term" value="C:cytoplasm"/>
    <property type="evidence" value="ECO:0007669"/>
    <property type="project" value="InterPro"/>
</dbReference>
<dbReference type="FunFam" id="3.90.1640.10:FF:000001">
    <property type="entry name" value="Probable manganese-dependent inorganic pyrophosphatase"/>
    <property type="match status" value="1"/>
</dbReference>
<dbReference type="InterPro" id="IPR000644">
    <property type="entry name" value="CBS_dom"/>
</dbReference>
<dbReference type="SUPFAM" id="SSF54631">
    <property type="entry name" value="CBS-domain pair"/>
    <property type="match status" value="1"/>
</dbReference>
<evidence type="ECO:0000256" key="2">
    <source>
        <dbReference type="ARBA" id="ARBA00012146"/>
    </source>
</evidence>
<dbReference type="EMBL" id="CP034413">
    <property type="protein sequence ID" value="QCI58941.1"/>
    <property type="molecule type" value="Genomic_DNA"/>
</dbReference>
<dbReference type="NCBIfam" id="NF011442">
    <property type="entry name" value="PRK14869.1-4"/>
    <property type="match status" value="1"/>
</dbReference>
<reference evidence="11" key="1">
    <citation type="submission" date="2018-12" db="EMBL/GenBank/DDBJ databases">
        <title>Dusodibacter welbiota gen. nov., sp. nov., isolated from human faeces and emended description of the Oscillibacter genus.</title>
        <authorList>
            <person name="Le Roy T."/>
            <person name="Van der Smissen P."/>
            <person name="Delzenne N."/>
            <person name="Muccioli G."/>
            <person name="Collet J.F."/>
            <person name="Cani P.D."/>
        </authorList>
    </citation>
    <scope>NUCLEOTIDE SEQUENCE [LARGE SCALE GENOMIC DNA]</scope>
    <source>
        <strain evidence="11">J115</strain>
    </source>
</reference>
<keyword evidence="11" id="KW-1185">Reference proteome</keyword>
<dbReference type="Gene3D" id="3.40.1390.20">
    <property type="entry name" value="HprK N-terminal domain-like"/>
    <property type="match status" value="1"/>
</dbReference>
<evidence type="ECO:0000256" key="7">
    <source>
        <dbReference type="ARBA" id="ARBA00047820"/>
    </source>
</evidence>
<evidence type="ECO:0000256" key="5">
    <source>
        <dbReference type="ARBA" id="ARBA00023211"/>
    </source>
</evidence>
<evidence type="ECO:0000256" key="1">
    <source>
        <dbReference type="ARBA" id="ARBA00001936"/>
    </source>
</evidence>
<organism evidence="10 11">
    <name type="scientific">Dysosmobacter welbionis</name>
    <dbReference type="NCBI Taxonomy" id="2093857"/>
    <lineage>
        <taxon>Bacteria</taxon>
        <taxon>Bacillati</taxon>
        <taxon>Bacillota</taxon>
        <taxon>Clostridia</taxon>
        <taxon>Eubacteriales</taxon>
        <taxon>Oscillospiraceae</taxon>
        <taxon>Dysosmobacter</taxon>
    </lineage>
</organism>
<dbReference type="KEGG" id="obj:EIO64_06600"/>
<dbReference type="RefSeq" id="WP_021748184.1">
    <property type="nucleotide sequence ID" value="NZ_CAUWCU010000012.1"/>
</dbReference>
<evidence type="ECO:0000313" key="11">
    <source>
        <dbReference type="Proteomes" id="UP000298642"/>
    </source>
</evidence>
<name>A0A4D7AMY7_9FIRM</name>
<dbReference type="GeneID" id="89522206"/>
<dbReference type="PROSITE" id="PS51371">
    <property type="entry name" value="CBS"/>
    <property type="match status" value="2"/>
</dbReference>
<evidence type="ECO:0000256" key="4">
    <source>
        <dbReference type="ARBA" id="ARBA00022801"/>
    </source>
</evidence>
<feature type="domain" description="CBS" evidence="9">
    <location>
        <begin position="72"/>
        <end position="131"/>
    </location>
</feature>
<dbReference type="GO" id="GO:0004427">
    <property type="term" value="F:inorganic diphosphate phosphatase activity"/>
    <property type="evidence" value="ECO:0007669"/>
    <property type="project" value="UniProtKB-EC"/>
</dbReference>
<evidence type="ECO:0000256" key="8">
    <source>
        <dbReference type="PROSITE-ProRule" id="PRU00703"/>
    </source>
</evidence>
<dbReference type="InterPro" id="IPR010766">
    <property type="entry name" value="DRTGG"/>
</dbReference>
<feature type="domain" description="CBS" evidence="9">
    <location>
        <begin position="248"/>
        <end position="305"/>
    </location>
</feature>
<keyword evidence="8" id="KW-0129">CBS domain</keyword>
<dbReference type="NCBIfam" id="NF011443">
    <property type="entry name" value="PRK14869.1-5"/>
    <property type="match status" value="1"/>
</dbReference>
<dbReference type="InterPro" id="IPR038763">
    <property type="entry name" value="DHH_sf"/>
</dbReference>
<evidence type="ECO:0000256" key="6">
    <source>
        <dbReference type="ARBA" id="ARBA00032535"/>
    </source>
</evidence>
<comment type="catalytic activity">
    <reaction evidence="7">
        <text>diphosphate + H2O = 2 phosphate + H(+)</text>
        <dbReference type="Rhea" id="RHEA:24576"/>
        <dbReference type="ChEBI" id="CHEBI:15377"/>
        <dbReference type="ChEBI" id="CHEBI:15378"/>
        <dbReference type="ChEBI" id="CHEBI:33019"/>
        <dbReference type="ChEBI" id="CHEBI:43474"/>
        <dbReference type="EC" id="3.6.1.1"/>
    </reaction>
</comment>
<dbReference type="Pfam" id="PF01368">
    <property type="entry name" value="DHH"/>
    <property type="match status" value="1"/>
</dbReference>
<gene>
    <name evidence="10" type="ORF">EIO64_06600</name>
</gene>
<protein>
    <recommendedName>
        <fullName evidence="2">inorganic diphosphatase</fullName>
        <ecNumber evidence="2">3.6.1.1</ecNumber>
    </recommendedName>
    <alternativeName>
        <fullName evidence="6">Pyrophosphate phospho-hydrolase</fullName>
    </alternativeName>
</protein>
<comment type="cofactor">
    <cofactor evidence="1">
        <name>Mn(2+)</name>
        <dbReference type="ChEBI" id="CHEBI:29035"/>
    </cofactor>
</comment>
<dbReference type="PANTHER" id="PTHR12112:SF22">
    <property type="entry name" value="MANGANESE-DEPENDENT INORGANIC PYROPHOSPHATASE-RELATED"/>
    <property type="match status" value="1"/>
</dbReference>
<dbReference type="Proteomes" id="UP000298642">
    <property type="component" value="Chromosome"/>
</dbReference>
<sequence>MDTIYITGHRNPDTDSIVSAMAYAALKNALGQRQYEAARLGQISDETQTVLDRFGFQPPKLLNNVRTQVRDLDYDTPATLSAAATISRAWRTMQKDKISAIPVANEDGTLFGMLSAGDVANYDMSSVRNPKVGEIPVYNLLSVLEGKILNQGGEMRDVISGEVTIALPASRENLVFSDPGSIVVCGDQPDMIRRALEIGVSCIIVCQAEVDPELLAMQTDTCIISTAYDAYRAVRLIYHAMPISSICKNKDLVCFHLDDYIDDVQNTVLESRFRAYPILDEEERVVGTLSRYHLLRPRRKQVILMDHNEKAQSVPGLDQAEILEIIDHHRLADIQTKNPITVRNEPVGSTTTIVAGMYQDKGLMPTAKMAGLMAAAIVSDTVMFKSPTCTQRDIDVANRMARIANISLQALGQVIFSASGGGAKSAEEIFRTDYKEFHIAGHNLAVSQVTCMDSDQLLQRKGEFLQLMSSLQKKQGFDMVILMITDVLLEGTQLLFVGDRDSIRQAFNVEDAEDVVFLPKVMSRKKQVIPMLSALWG</sequence>
<dbReference type="Pfam" id="PF07085">
    <property type="entry name" value="DRTGG"/>
    <property type="match status" value="1"/>
</dbReference>
<dbReference type="SUPFAM" id="SSF64182">
    <property type="entry name" value="DHH phosphoesterases"/>
    <property type="match status" value="1"/>
</dbReference>
<dbReference type="Pfam" id="PF02833">
    <property type="entry name" value="DHHA2"/>
    <property type="match status" value="1"/>
</dbReference>
<dbReference type="Pfam" id="PF00571">
    <property type="entry name" value="CBS"/>
    <property type="match status" value="2"/>
</dbReference>
<keyword evidence="3" id="KW-0479">Metal-binding</keyword>
<dbReference type="AlphaFoldDB" id="A0A4D7AMY7"/>
<dbReference type="InterPro" id="IPR004097">
    <property type="entry name" value="DHHA2"/>
</dbReference>
<dbReference type="GO" id="GO:0046872">
    <property type="term" value="F:metal ion binding"/>
    <property type="evidence" value="ECO:0007669"/>
    <property type="project" value="UniProtKB-KW"/>
</dbReference>